<dbReference type="AlphaFoldDB" id="A0A4Z0A150"/>
<evidence type="ECO:0000313" key="4">
    <source>
        <dbReference type="EMBL" id="TFY80037.1"/>
    </source>
</evidence>
<dbReference type="Proteomes" id="UP000298061">
    <property type="component" value="Unassembled WGS sequence"/>
</dbReference>
<name>A0A4Z0A150_9AGAM</name>
<keyword evidence="3" id="KW-0539">Nucleus</keyword>
<dbReference type="STRING" id="135208.A0A4Z0A150"/>
<protein>
    <submittedName>
        <fullName evidence="4">Uncharacterized protein</fullName>
    </submittedName>
</protein>
<dbReference type="GO" id="GO:0000993">
    <property type="term" value="F:RNA polymerase II complex binding"/>
    <property type="evidence" value="ECO:0007669"/>
    <property type="project" value="TreeGrafter"/>
</dbReference>
<comment type="subcellular location">
    <subcellularLocation>
        <location evidence="1">Nucleus</location>
    </subcellularLocation>
</comment>
<proteinExistence type="inferred from homology"/>
<dbReference type="PANTHER" id="PTHR23188:SF12">
    <property type="entry name" value="RNA POLYMERASE II-ASSOCIATED FACTOR 1 HOMOLOG"/>
    <property type="match status" value="1"/>
</dbReference>
<evidence type="ECO:0000256" key="2">
    <source>
        <dbReference type="ARBA" id="ARBA00007560"/>
    </source>
</evidence>
<dbReference type="OrthoDB" id="10260285at2759"/>
<organism evidence="4 5">
    <name type="scientific">Hericium alpestre</name>
    <dbReference type="NCBI Taxonomy" id="135208"/>
    <lineage>
        <taxon>Eukaryota</taxon>
        <taxon>Fungi</taxon>
        <taxon>Dikarya</taxon>
        <taxon>Basidiomycota</taxon>
        <taxon>Agaricomycotina</taxon>
        <taxon>Agaricomycetes</taxon>
        <taxon>Russulales</taxon>
        <taxon>Hericiaceae</taxon>
        <taxon>Hericium</taxon>
    </lineage>
</organism>
<evidence type="ECO:0000313" key="5">
    <source>
        <dbReference type="Proteomes" id="UP000298061"/>
    </source>
</evidence>
<dbReference type="EMBL" id="SFCI01000400">
    <property type="protein sequence ID" value="TFY80037.1"/>
    <property type="molecule type" value="Genomic_DNA"/>
</dbReference>
<accession>A0A4Z0A150</accession>
<dbReference type="GO" id="GO:0016593">
    <property type="term" value="C:Cdc73/Paf1 complex"/>
    <property type="evidence" value="ECO:0007669"/>
    <property type="project" value="InterPro"/>
</dbReference>
<comment type="similarity">
    <text evidence="2">Belongs to the PAF1 family.</text>
</comment>
<dbReference type="PANTHER" id="PTHR23188">
    <property type="entry name" value="RNA POLYMERASE II-ASSOCIATED FACTOR 1 HOMOLOG"/>
    <property type="match status" value="1"/>
</dbReference>
<comment type="caution">
    <text evidence="4">The sequence shown here is derived from an EMBL/GenBank/DDBJ whole genome shotgun (WGS) entry which is preliminary data.</text>
</comment>
<dbReference type="GO" id="GO:0003682">
    <property type="term" value="F:chromatin binding"/>
    <property type="evidence" value="ECO:0007669"/>
    <property type="project" value="TreeGrafter"/>
</dbReference>
<dbReference type="Pfam" id="PF03985">
    <property type="entry name" value="Paf1"/>
    <property type="match status" value="1"/>
</dbReference>
<dbReference type="GO" id="GO:0006368">
    <property type="term" value="P:transcription elongation by RNA polymerase II"/>
    <property type="evidence" value="ECO:0007669"/>
    <property type="project" value="InterPro"/>
</dbReference>
<keyword evidence="5" id="KW-1185">Reference proteome</keyword>
<dbReference type="InterPro" id="IPR007133">
    <property type="entry name" value="RNA_pol_II-assoc_Paf1"/>
</dbReference>
<gene>
    <name evidence="4" type="ORF">EWM64_g3975</name>
</gene>
<evidence type="ECO:0000256" key="3">
    <source>
        <dbReference type="ARBA" id="ARBA00023242"/>
    </source>
</evidence>
<sequence length="82" mass="9344">MSFKKSKLDLLVRVRYQNPLPPPPCPPKLIDIPTDPQRYARPEFLDALANEMPLPMIVDAECGMPLDLGKWQALWDDSADPR</sequence>
<feature type="non-terminal residue" evidence="4">
    <location>
        <position position="82"/>
    </location>
</feature>
<evidence type="ECO:0000256" key="1">
    <source>
        <dbReference type="ARBA" id="ARBA00004123"/>
    </source>
</evidence>
<reference evidence="4 5" key="1">
    <citation type="submission" date="2019-02" db="EMBL/GenBank/DDBJ databases">
        <title>Genome sequencing of the rare red list fungi Hericium alpestre (H. flagellum).</title>
        <authorList>
            <person name="Buettner E."/>
            <person name="Kellner H."/>
        </authorList>
    </citation>
    <scope>NUCLEOTIDE SEQUENCE [LARGE SCALE GENOMIC DNA]</scope>
    <source>
        <strain evidence="4 5">DSM 108284</strain>
    </source>
</reference>